<evidence type="ECO:0000259" key="2">
    <source>
        <dbReference type="Pfam" id="PF02517"/>
    </source>
</evidence>
<dbReference type="EMBL" id="FNVN01000007">
    <property type="protein sequence ID" value="SEG71942.1"/>
    <property type="molecule type" value="Genomic_DNA"/>
</dbReference>
<feature type="domain" description="CAAX prenyl protease 2/Lysostaphin resistance protein A-like" evidence="2">
    <location>
        <begin position="133"/>
        <end position="237"/>
    </location>
</feature>
<evidence type="ECO:0000256" key="1">
    <source>
        <dbReference type="SAM" id="Phobius"/>
    </source>
</evidence>
<keyword evidence="4" id="KW-1185">Reference proteome</keyword>
<protein>
    <submittedName>
        <fullName evidence="3">CAAX protease self-immunity</fullName>
    </submittedName>
</protein>
<dbReference type="InterPro" id="IPR042150">
    <property type="entry name" value="MmRce1-like"/>
</dbReference>
<dbReference type="GO" id="GO:0004175">
    <property type="term" value="F:endopeptidase activity"/>
    <property type="evidence" value="ECO:0007669"/>
    <property type="project" value="UniProtKB-ARBA"/>
</dbReference>
<dbReference type="Proteomes" id="UP000236740">
    <property type="component" value="Unassembled WGS sequence"/>
</dbReference>
<feature type="transmembrane region" description="Helical" evidence="1">
    <location>
        <begin position="251"/>
        <end position="269"/>
    </location>
</feature>
<dbReference type="PANTHER" id="PTHR35797">
    <property type="entry name" value="PROTEASE-RELATED"/>
    <property type="match status" value="1"/>
</dbReference>
<dbReference type="GO" id="GO:0080120">
    <property type="term" value="P:CAAX-box protein maturation"/>
    <property type="evidence" value="ECO:0007669"/>
    <property type="project" value="UniProtKB-ARBA"/>
</dbReference>
<sequence length="286" mass="31835">MVPMTDRIRTLARLSTPWGFPVLYLGWAYLFWAPIFGSNTSVWEGTNLILFLVGGASPLLAGLTMAWLTGGKERVGDLGRRLVDVRRISVQWWVVILVFWPVFNLVTAGAAIALGVTDRPITVVWTVLTDPATLGFMLALGLLFPAIEETGLRGYYLDRLQERFSPLVAGVINGSTWAAWHAAFVFFPGYYANTSYDPQLWWWLPSIVLHTLVFVWIYNNTDRSILAVLLIHSVMNLSGEFLGLADEMFPFQLPALALVVIVLVASGRLSKTSVSRESEADTRQIA</sequence>
<keyword evidence="1" id="KW-0812">Transmembrane</keyword>
<feature type="transmembrane region" description="Helical" evidence="1">
    <location>
        <begin position="225"/>
        <end position="245"/>
    </location>
</feature>
<keyword evidence="1" id="KW-0472">Membrane</keyword>
<name>A0A1H6CGE0_9EURY</name>
<evidence type="ECO:0000313" key="3">
    <source>
        <dbReference type="EMBL" id="SEG71942.1"/>
    </source>
</evidence>
<feature type="transmembrane region" description="Helical" evidence="1">
    <location>
        <begin position="200"/>
        <end position="218"/>
    </location>
</feature>
<dbReference type="AlphaFoldDB" id="A0A1H6CGE0"/>
<dbReference type="PANTHER" id="PTHR35797:SF1">
    <property type="entry name" value="PROTEASE"/>
    <property type="match status" value="1"/>
</dbReference>
<accession>A0A1H6CGE0</accession>
<keyword evidence="3" id="KW-0645">Protease</keyword>
<dbReference type="InterPro" id="IPR003675">
    <property type="entry name" value="Rce1/LyrA-like_dom"/>
</dbReference>
<dbReference type="Pfam" id="PF02517">
    <property type="entry name" value="Rce1-like"/>
    <property type="match status" value="1"/>
</dbReference>
<keyword evidence="3" id="KW-0378">Hydrolase</keyword>
<gene>
    <name evidence="3" type="ORF">SAMN04488133_3443</name>
</gene>
<feature type="transmembrane region" description="Helical" evidence="1">
    <location>
        <begin position="12"/>
        <end position="36"/>
    </location>
</feature>
<keyword evidence="1" id="KW-1133">Transmembrane helix</keyword>
<proteinExistence type="predicted"/>
<feature type="transmembrane region" description="Helical" evidence="1">
    <location>
        <begin position="48"/>
        <end position="69"/>
    </location>
</feature>
<feature type="transmembrane region" description="Helical" evidence="1">
    <location>
        <begin position="90"/>
        <end position="116"/>
    </location>
</feature>
<evidence type="ECO:0000313" key="4">
    <source>
        <dbReference type="Proteomes" id="UP000236740"/>
    </source>
</evidence>
<dbReference type="GO" id="GO:0006508">
    <property type="term" value="P:proteolysis"/>
    <property type="evidence" value="ECO:0007669"/>
    <property type="project" value="UniProtKB-KW"/>
</dbReference>
<organism evidence="3 4">
    <name type="scientific">Halobellus limi</name>
    <dbReference type="NCBI Taxonomy" id="699433"/>
    <lineage>
        <taxon>Archaea</taxon>
        <taxon>Methanobacteriati</taxon>
        <taxon>Methanobacteriota</taxon>
        <taxon>Stenosarchaea group</taxon>
        <taxon>Halobacteria</taxon>
        <taxon>Halobacteriales</taxon>
        <taxon>Haloferacaceae</taxon>
        <taxon>Halobellus</taxon>
    </lineage>
</organism>
<reference evidence="3 4" key="1">
    <citation type="submission" date="2016-10" db="EMBL/GenBank/DDBJ databases">
        <authorList>
            <person name="de Groot N.N."/>
        </authorList>
    </citation>
    <scope>NUCLEOTIDE SEQUENCE [LARGE SCALE GENOMIC DNA]</scope>
    <source>
        <strain evidence="3 4">CGMCC 1.10331</strain>
    </source>
</reference>
<feature type="transmembrane region" description="Helical" evidence="1">
    <location>
        <begin position="122"/>
        <end position="147"/>
    </location>
</feature>
<feature type="transmembrane region" description="Helical" evidence="1">
    <location>
        <begin position="167"/>
        <end position="188"/>
    </location>
</feature>